<proteinExistence type="inferred from homology"/>
<evidence type="ECO:0000256" key="1">
    <source>
        <dbReference type="ARBA" id="ARBA00022723"/>
    </source>
</evidence>
<sequence>MLAPLRCPTCRHVFESTYTVAMPFCSERCRQIDLGQWLDEEHALPLDIEKHLEEQATQPPENDDPDDEVSW</sequence>
<dbReference type="SUPFAM" id="SSF57716">
    <property type="entry name" value="Glucocorticoid receptor-like (DNA-binding domain)"/>
    <property type="match status" value="1"/>
</dbReference>
<evidence type="ECO:0000256" key="2">
    <source>
        <dbReference type="ARBA" id="ARBA00022833"/>
    </source>
</evidence>
<comment type="caution">
    <text evidence="5">The sequence shown here is derived from an EMBL/GenBank/DDBJ whole genome shotgun (WGS) entry which is preliminary data.</text>
</comment>
<keyword evidence="1 3" id="KW-0479">Metal-binding</keyword>
<dbReference type="HAMAP" id="MF_00649">
    <property type="entry name" value="DNA_gyrase_inhibitor_YacG"/>
    <property type="match status" value="1"/>
</dbReference>
<gene>
    <name evidence="3" type="primary">yacG</name>
    <name evidence="5" type="ORF">DTL42_05805</name>
</gene>
<feature type="compositionally biased region" description="Acidic residues" evidence="4">
    <location>
        <begin position="61"/>
        <end position="71"/>
    </location>
</feature>
<evidence type="ECO:0000313" key="6">
    <source>
        <dbReference type="Proteomes" id="UP000253562"/>
    </source>
</evidence>
<reference evidence="5 6" key="1">
    <citation type="submission" date="2018-07" db="EMBL/GenBank/DDBJ databases">
        <title>Comparative genomes isolates from brazilian mangrove.</title>
        <authorList>
            <person name="De Araujo J.E."/>
            <person name="Taketani R.G."/>
            <person name="Silva M.C.P."/>
            <person name="Lourenco M.V."/>
            <person name="Oliveira V.M."/>
            <person name="Andreote F.D."/>
        </authorList>
    </citation>
    <scope>NUCLEOTIDE SEQUENCE [LARGE SCALE GENOMIC DNA]</scope>
    <source>
        <strain evidence="5 6">HEX PRIS-MGV</strain>
    </source>
</reference>
<dbReference type="Proteomes" id="UP000253562">
    <property type="component" value="Unassembled WGS sequence"/>
</dbReference>
<organism evidence="5 6">
    <name type="scientific">Bremerella cremea</name>
    <dbReference type="NCBI Taxonomy" id="1031537"/>
    <lineage>
        <taxon>Bacteria</taxon>
        <taxon>Pseudomonadati</taxon>
        <taxon>Planctomycetota</taxon>
        <taxon>Planctomycetia</taxon>
        <taxon>Pirellulales</taxon>
        <taxon>Pirellulaceae</taxon>
        <taxon>Bremerella</taxon>
    </lineage>
</organism>
<comment type="similarity">
    <text evidence="3">Belongs to the DNA gyrase inhibitor YacG family.</text>
</comment>
<comment type="cofactor">
    <cofactor evidence="3">
        <name>Zn(2+)</name>
        <dbReference type="ChEBI" id="CHEBI:29105"/>
    </cofactor>
    <text evidence="3">Binds 1 zinc ion.</text>
</comment>
<dbReference type="InterPro" id="IPR013088">
    <property type="entry name" value="Znf_NHR/GATA"/>
</dbReference>
<dbReference type="PANTHER" id="PTHR36150:SF1">
    <property type="entry name" value="DNA GYRASE INHIBITOR YACG"/>
    <property type="match status" value="1"/>
</dbReference>
<accession>A0A368KXA5</accession>
<dbReference type="Pfam" id="PF03884">
    <property type="entry name" value="YacG"/>
    <property type="match status" value="1"/>
</dbReference>
<comment type="function">
    <text evidence="3">Inhibits all the catalytic activities of DNA gyrase by preventing its interaction with DNA. Acts by binding directly to the C-terminal domain of GyrB, which probably disrupts DNA binding by the gyrase.</text>
</comment>
<dbReference type="OrthoDB" id="9809663at2"/>
<dbReference type="GO" id="GO:0006355">
    <property type="term" value="P:regulation of DNA-templated transcription"/>
    <property type="evidence" value="ECO:0007669"/>
    <property type="project" value="InterPro"/>
</dbReference>
<dbReference type="GO" id="GO:0008657">
    <property type="term" value="F:DNA topoisomerase type II (double strand cut, ATP-hydrolyzing) inhibitor activity"/>
    <property type="evidence" value="ECO:0007669"/>
    <property type="project" value="UniProtKB-UniRule"/>
</dbReference>
<dbReference type="EMBL" id="QPEX01000010">
    <property type="protein sequence ID" value="RCS54959.1"/>
    <property type="molecule type" value="Genomic_DNA"/>
</dbReference>
<comment type="subunit">
    <text evidence="3">Interacts with GyrB.</text>
</comment>
<dbReference type="InterPro" id="IPR005584">
    <property type="entry name" value="DNA_gyrase_inhibitor_YacG"/>
</dbReference>
<feature type="binding site" evidence="3">
    <location>
        <position position="25"/>
    </location>
    <ligand>
        <name>Zn(2+)</name>
        <dbReference type="ChEBI" id="CHEBI:29105"/>
    </ligand>
</feature>
<dbReference type="AlphaFoldDB" id="A0A368KXA5"/>
<dbReference type="PANTHER" id="PTHR36150">
    <property type="entry name" value="DNA GYRASE INHIBITOR YACG"/>
    <property type="match status" value="1"/>
</dbReference>
<protein>
    <recommendedName>
        <fullName evidence="3">DNA gyrase inhibitor YacG</fullName>
    </recommendedName>
</protein>
<evidence type="ECO:0000313" key="5">
    <source>
        <dbReference type="EMBL" id="RCS54959.1"/>
    </source>
</evidence>
<keyword evidence="2 3" id="KW-0862">Zinc</keyword>
<dbReference type="GO" id="GO:0008270">
    <property type="term" value="F:zinc ion binding"/>
    <property type="evidence" value="ECO:0007669"/>
    <property type="project" value="UniProtKB-UniRule"/>
</dbReference>
<feature type="binding site" evidence="3">
    <location>
        <position position="7"/>
    </location>
    <ligand>
        <name>Zn(2+)</name>
        <dbReference type="ChEBI" id="CHEBI:29105"/>
    </ligand>
</feature>
<name>A0A368KXA5_9BACT</name>
<dbReference type="Gene3D" id="3.30.50.10">
    <property type="entry name" value="Erythroid Transcription Factor GATA-1, subunit A"/>
    <property type="match status" value="1"/>
</dbReference>
<feature type="region of interest" description="Disordered" evidence="4">
    <location>
        <begin position="48"/>
        <end position="71"/>
    </location>
</feature>
<evidence type="ECO:0000256" key="3">
    <source>
        <dbReference type="HAMAP-Rule" id="MF_00649"/>
    </source>
</evidence>
<feature type="binding site" evidence="3">
    <location>
        <position position="10"/>
    </location>
    <ligand>
        <name>Zn(2+)</name>
        <dbReference type="ChEBI" id="CHEBI:29105"/>
    </ligand>
</feature>
<feature type="binding site" evidence="3">
    <location>
        <position position="29"/>
    </location>
    <ligand>
        <name>Zn(2+)</name>
        <dbReference type="ChEBI" id="CHEBI:29105"/>
    </ligand>
</feature>
<evidence type="ECO:0000256" key="4">
    <source>
        <dbReference type="SAM" id="MobiDB-lite"/>
    </source>
</evidence>